<protein>
    <submittedName>
        <fullName evidence="3">DNA-protecting protein DprA</fullName>
    </submittedName>
</protein>
<sequence>RDGAVLVRSAADVIEAIGPAEPPASEQPTLPLDPAQPETRSLQDSARLHAQILGRLGPSPVAEDQLLRDLSLPAGDVAPALVDLELEGRIARHAGGLLSLVN</sequence>
<dbReference type="Gene3D" id="1.10.10.10">
    <property type="entry name" value="Winged helix-like DNA-binding domain superfamily/Winged helix DNA-binding domain"/>
    <property type="match status" value="1"/>
</dbReference>
<dbReference type="EMBL" id="PGTB01000163">
    <property type="protein sequence ID" value="PJE34578.1"/>
    <property type="molecule type" value="Genomic_DNA"/>
</dbReference>
<organism evidence="3 4">
    <name type="scientific">Pseudooceanicola lipolyticus</name>
    <dbReference type="NCBI Taxonomy" id="2029104"/>
    <lineage>
        <taxon>Bacteria</taxon>
        <taxon>Pseudomonadati</taxon>
        <taxon>Pseudomonadota</taxon>
        <taxon>Alphaproteobacteria</taxon>
        <taxon>Rhodobacterales</taxon>
        <taxon>Paracoccaceae</taxon>
        <taxon>Pseudooceanicola</taxon>
    </lineage>
</organism>
<dbReference type="Pfam" id="PF17782">
    <property type="entry name" value="WHD_DprA"/>
    <property type="match status" value="1"/>
</dbReference>
<comment type="caution">
    <text evidence="3">The sequence shown here is derived from an EMBL/GenBank/DDBJ whole genome shotgun (WGS) entry which is preliminary data.</text>
</comment>
<evidence type="ECO:0000313" key="3">
    <source>
        <dbReference type="EMBL" id="PJE34578.1"/>
    </source>
</evidence>
<proteinExistence type="predicted"/>
<gene>
    <name evidence="3" type="ORF">CVM52_21525</name>
</gene>
<name>A0A2M8IVQ7_9RHOB</name>
<evidence type="ECO:0000313" key="4">
    <source>
        <dbReference type="Proteomes" id="UP000231553"/>
    </source>
</evidence>
<keyword evidence="4" id="KW-1185">Reference proteome</keyword>
<evidence type="ECO:0000256" key="1">
    <source>
        <dbReference type="SAM" id="MobiDB-lite"/>
    </source>
</evidence>
<dbReference type="InterPro" id="IPR036388">
    <property type="entry name" value="WH-like_DNA-bd_sf"/>
</dbReference>
<reference evidence="3 4" key="1">
    <citation type="journal article" date="2018" name="Int. J. Syst. Evol. Microbiol.">
        <title>Pseudooceanicola lipolyticus sp. nov., a marine alphaproteobacterium, reclassification of Oceanicola flagellatus as Pseudooceanicola flagellatus comb. nov. and emended description of the genus Pseudooceanicola.</title>
        <authorList>
            <person name="Huang M.-M."/>
            <person name="Guo L.-L."/>
            <person name="Wu Y.-H."/>
            <person name="Lai Q.-L."/>
            <person name="Shao Z.-Z."/>
            <person name="Wang C.-S."/>
            <person name="Wu M."/>
            <person name="Xu X.-W."/>
        </authorList>
    </citation>
    <scope>NUCLEOTIDE SEQUENCE [LARGE SCALE GENOMIC DNA]</scope>
    <source>
        <strain evidence="3 4">157</strain>
    </source>
</reference>
<dbReference type="Proteomes" id="UP000231553">
    <property type="component" value="Unassembled WGS sequence"/>
</dbReference>
<dbReference type="InterPro" id="IPR041614">
    <property type="entry name" value="DprA_WH"/>
</dbReference>
<evidence type="ECO:0000259" key="2">
    <source>
        <dbReference type="Pfam" id="PF17782"/>
    </source>
</evidence>
<dbReference type="AlphaFoldDB" id="A0A2M8IVQ7"/>
<feature type="region of interest" description="Disordered" evidence="1">
    <location>
        <begin position="16"/>
        <end position="44"/>
    </location>
</feature>
<accession>A0A2M8IVQ7</accession>
<feature type="non-terminal residue" evidence="3">
    <location>
        <position position="1"/>
    </location>
</feature>
<feature type="domain" description="DprA winged helix" evidence="2">
    <location>
        <begin position="36"/>
        <end position="96"/>
    </location>
</feature>